<comment type="caution">
    <text evidence="2">The sequence shown here is derived from an EMBL/GenBank/DDBJ whole genome shotgun (WGS) entry which is preliminary data.</text>
</comment>
<feature type="transmembrane region" description="Helical" evidence="1">
    <location>
        <begin position="295"/>
        <end position="315"/>
    </location>
</feature>
<keyword evidence="1" id="KW-0472">Membrane</keyword>
<dbReference type="SUPFAM" id="SSF103473">
    <property type="entry name" value="MFS general substrate transporter"/>
    <property type="match status" value="1"/>
</dbReference>
<proteinExistence type="predicted"/>
<feature type="transmembrane region" description="Helical" evidence="1">
    <location>
        <begin position="98"/>
        <end position="121"/>
    </location>
</feature>
<evidence type="ECO:0000313" key="3">
    <source>
        <dbReference type="Proteomes" id="UP001597326"/>
    </source>
</evidence>
<evidence type="ECO:0000256" key="1">
    <source>
        <dbReference type="SAM" id="Phobius"/>
    </source>
</evidence>
<name>A0ABW4RUX7_9ACTN</name>
<feature type="transmembrane region" description="Helical" evidence="1">
    <location>
        <begin position="204"/>
        <end position="227"/>
    </location>
</feature>
<sequence length="488" mass="53178">MTTQAGALEHEGGTIKGKRPFGMRDRIGYMFGDFGNDFTFILQMLFFMLFYTKVVGINPAHVGTLFFAARIVDAFTDVGMGRIVDTAKATAAGKFRPWIARGAIPVALASALMYQSFIAGWDSYGARLAWMCITYFLWGSITYTMINIPYGSMASVISPFPKDRSELSVWRSTGAQLAILLLSVVLPLIVYVKVDGQSTLSGSRMTIAAIICSVIAVIWYALCYLLVTERIEPPARVAGENMSFAQLFGSLFKSRALMGIVAAALLLLVSNFLVSGMLGYLILDYFNDKGLQSTAQMAALIPAFSLIVIAPWLGTKFGKREIGVVSMIVGGLVMIGTYFLDLQGAPMTWVVLYAVAQFCISIFNFLVWAFITDVIDAEEVRTGERNDGTIYAVYSWARKMGQALAGGLTGWALSWIGYQSSKGGQTVTQSQETLDGIWMYSTLIPGILLIGVALALQFFYPLSKKRVDANVAFLAEKRAQQQGAAVAG</sequence>
<dbReference type="PANTHER" id="PTHR11328:SF24">
    <property type="entry name" value="MAJOR FACILITATOR SUPERFAMILY (MFS) PROFILE DOMAIN-CONTAINING PROTEIN"/>
    <property type="match status" value="1"/>
</dbReference>
<organism evidence="2 3">
    <name type="scientific">Luteococcus peritonei</name>
    <dbReference type="NCBI Taxonomy" id="88874"/>
    <lineage>
        <taxon>Bacteria</taxon>
        <taxon>Bacillati</taxon>
        <taxon>Actinomycetota</taxon>
        <taxon>Actinomycetes</taxon>
        <taxon>Propionibacteriales</taxon>
        <taxon>Propionibacteriaceae</taxon>
        <taxon>Luteococcus</taxon>
    </lineage>
</organism>
<keyword evidence="1" id="KW-0812">Transmembrane</keyword>
<feature type="transmembrane region" description="Helical" evidence="1">
    <location>
        <begin position="400"/>
        <end position="418"/>
    </location>
</feature>
<feature type="transmembrane region" description="Helical" evidence="1">
    <location>
        <begin position="322"/>
        <end position="340"/>
    </location>
</feature>
<dbReference type="PANTHER" id="PTHR11328">
    <property type="entry name" value="MAJOR FACILITATOR SUPERFAMILY DOMAIN-CONTAINING PROTEIN"/>
    <property type="match status" value="1"/>
</dbReference>
<accession>A0ABW4RUX7</accession>
<dbReference type="InterPro" id="IPR036259">
    <property type="entry name" value="MFS_trans_sf"/>
</dbReference>
<gene>
    <name evidence="2" type="ORF">ACFSCS_03250</name>
</gene>
<evidence type="ECO:0000313" key="2">
    <source>
        <dbReference type="EMBL" id="MFD1889203.1"/>
    </source>
</evidence>
<keyword evidence="3" id="KW-1185">Reference proteome</keyword>
<feature type="transmembrane region" description="Helical" evidence="1">
    <location>
        <begin position="169"/>
        <end position="192"/>
    </location>
</feature>
<dbReference type="InterPro" id="IPR039672">
    <property type="entry name" value="MFS_2"/>
</dbReference>
<dbReference type="RefSeq" id="WP_343872190.1">
    <property type="nucleotide sequence ID" value="NZ_BAAAIX010000007.1"/>
</dbReference>
<reference evidence="3" key="1">
    <citation type="journal article" date="2019" name="Int. J. Syst. Evol. Microbiol.">
        <title>The Global Catalogue of Microorganisms (GCM) 10K type strain sequencing project: providing services to taxonomists for standard genome sequencing and annotation.</title>
        <authorList>
            <consortium name="The Broad Institute Genomics Platform"/>
            <consortium name="The Broad Institute Genome Sequencing Center for Infectious Disease"/>
            <person name="Wu L."/>
            <person name="Ma J."/>
        </authorList>
    </citation>
    <scope>NUCLEOTIDE SEQUENCE [LARGE SCALE GENOMIC DNA]</scope>
    <source>
        <strain evidence="3">CAIM 431</strain>
    </source>
</reference>
<dbReference type="EMBL" id="JBHUFZ010000008">
    <property type="protein sequence ID" value="MFD1889203.1"/>
    <property type="molecule type" value="Genomic_DNA"/>
</dbReference>
<feature type="transmembrane region" description="Helical" evidence="1">
    <location>
        <begin position="256"/>
        <end position="283"/>
    </location>
</feature>
<dbReference type="Gene3D" id="1.20.1250.20">
    <property type="entry name" value="MFS general substrate transporter like domains"/>
    <property type="match status" value="1"/>
</dbReference>
<feature type="transmembrane region" description="Helical" evidence="1">
    <location>
        <begin position="438"/>
        <end position="460"/>
    </location>
</feature>
<dbReference type="Proteomes" id="UP001597326">
    <property type="component" value="Unassembled WGS sequence"/>
</dbReference>
<dbReference type="NCBIfam" id="TIGR00792">
    <property type="entry name" value="gph"/>
    <property type="match status" value="1"/>
</dbReference>
<keyword evidence="1" id="KW-1133">Transmembrane helix</keyword>
<feature type="transmembrane region" description="Helical" evidence="1">
    <location>
        <begin position="346"/>
        <end position="371"/>
    </location>
</feature>
<protein>
    <submittedName>
        <fullName evidence="2">MFS transporter</fullName>
    </submittedName>
</protein>
<dbReference type="CDD" id="cd17332">
    <property type="entry name" value="MFS_MelB_like"/>
    <property type="match status" value="1"/>
</dbReference>
<feature type="transmembrane region" description="Helical" evidence="1">
    <location>
        <begin position="127"/>
        <end position="148"/>
    </location>
</feature>
<dbReference type="Pfam" id="PF13347">
    <property type="entry name" value="MFS_2"/>
    <property type="match status" value="1"/>
</dbReference>
<dbReference type="InterPro" id="IPR001927">
    <property type="entry name" value="Na/Gal_symport"/>
</dbReference>
<feature type="transmembrane region" description="Helical" evidence="1">
    <location>
        <begin position="27"/>
        <end position="51"/>
    </location>
</feature>